<evidence type="ECO:0000256" key="1">
    <source>
        <dbReference type="ARBA" id="ARBA00004141"/>
    </source>
</evidence>
<protein>
    <recommendedName>
        <fullName evidence="8">Rhodopsin domain-containing protein</fullName>
    </recommendedName>
</protein>
<gene>
    <name evidence="9" type="ORF">C8A05DRAFT_33296</name>
</gene>
<dbReference type="PANTHER" id="PTHR33048:SF151">
    <property type="entry name" value="INTEGRAL MEMBRANE PROTEIN"/>
    <property type="match status" value="1"/>
</dbReference>
<evidence type="ECO:0000256" key="4">
    <source>
        <dbReference type="ARBA" id="ARBA00023136"/>
    </source>
</evidence>
<dbReference type="EMBL" id="MU855476">
    <property type="protein sequence ID" value="KAK3902982.1"/>
    <property type="molecule type" value="Genomic_DNA"/>
</dbReference>
<keyword evidence="10" id="KW-1185">Reference proteome</keyword>
<dbReference type="PANTHER" id="PTHR33048">
    <property type="entry name" value="PTH11-LIKE INTEGRAL MEMBRANE PROTEIN (AFU_ORTHOLOGUE AFUA_5G11245)"/>
    <property type="match status" value="1"/>
</dbReference>
<feature type="region of interest" description="Disordered" evidence="6">
    <location>
        <begin position="328"/>
        <end position="365"/>
    </location>
</feature>
<accession>A0AAN6MN34</accession>
<keyword evidence="3 7" id="KW-1133">Transmembrane helix</keyword>
<organism evidence="9 10">
    <name type="scientific">Staphylotrichum tortipilum</name>
    <dbReference type="NCBI Taxonomy" id="2831512"/>
    <lineage>
        <taxon>Eukaryota</taxon>
        <taxon>Fungi</taxon>
        <taxon>Dikarya</taxon>
        <taxon>Ascomycota</taxon>
        <taxon>Pezizomycotina</taxon>
        <taxon>Sordariomycetes</taxon>
        <taxon>Sordariomycetidae</taxon>
        <taxon>Sordariales</taxon>
        <taxon>Chaetomiaceae</taxon>
        <taxon>Staphylotrichum</taxon>
    </lineage>
</organism>
<evidence type="ECO:0000256" key="6">
    <source>
        <dbReference type="SAM" id="MobiDB-lite"/>
    </source>
</evidence>
<feature type="compositionally biased region" description="Basic and acidic residues" evidence="6">
    <location>
        <begin position="394"/>
        <end position="413"/>
    </location>
</feature>
<proteinExistence type="inferred from homology"/>
<feature type="transmembrane region" description="Helical" evidence="7">
    <location>
        <begin position="232"/>
        <end position="256"/>
    </location>
</feature>
<feature type="transmembrane region" description="Helical" evidence="7">
    <location>
        <begin position="159"/>
        <end position="179"/>
    </location>
</feature>
<feature type="domain" description="Rhodopsin" evidence="8">
    <location>
        <begin position="64"/>
        <end position="299"/>
    </location>
</feature>
<comment type="subcellular location">
    <subcellularLocation>
        <location evidence="1">Membrane</location>
        <topology evidence="1">Multi-pass membrane protein</topology>
    </subcellularLocation>
</comment>
<dbReference type="InterPro" id="IPR052337">
    <property type="entry name" value="SAT4-like"/>
</dbReference>
<sequence>MAVSPTPTPVVYPVNDTSRSAAERAYLQKLTDFAAEQDLTEDTRKYVRDVSIAFTVFAAVFVGLRFLARYRQAARIGTDDWLIVAALVVLIGNMVMNVVLIHQGLGLHSGVLTLPELQKLNETLVGAEIIYVTGVNLYKLSLLFFYFRVFPVRSVRLGGYVCGSLTTAWNIACILAATFQCTPRHRLWMPWLDGTCINLFLTQLCISVPSILCDIAILCLPMPHVIRLKTNLWQRALLIFIFLLGSYVVFTSVYRFRIYLDYTTDDVPWSLANPCAWNIIEISSGIVSACLPALGPLVRDLWKSAWPSSTGGSKSGLSQPKNSAIITIGGTGGRKAGGGGSNALTSKGSQWNRLTESDEDPSRSADDLELVPKHLTGRVHVTVQAAAPPPRGGRRSDEEHAAGGVHHVDRIGGGDEIPMDVIRQQTDVEWRVEERKPVKR</sequence>
<dbReference type="Pfam" id="PF20684">
    <property type="entry name" value="Fung_rhodopsin"/>
    <property type="match status" value="1"/>
</dbReference>
<feature type="transmembrane region" description="Helical" evidence="7">
    <location>
        <begin position="50"/>
        <end position="68"/>
    </location>
</feature>
<dbReference type="GO" id="GO:0016020">
    <property type="term" value="C:membrane"/>
    <property type="evidence" value="ECO:0007669"/>
    <property type="project" value="UniProtKB-SubCell"/>
</dbReference>
<evidence type="ECO:0000256" key="3">
    <source>
        <dbReference type="ARBA" id="ARBA00022989"/>
    </source>
</evidence>
<feature type="transmembrane region" description="Helical" evidence="7">
    <location>
        <begin position="199"/>
        <end position="220"/>
    </location>
</feature>
<feature type="compositionally biased region" description="Gly residues" evidence="6">
    <location>
        <begin position="329"/>
        <end position="341"/>
    </location>
</feature>
<dbReference type="AlphaFoldDB" id="A0AAN6MN34"/>
<dbReference type="InterPro" id="IPR049326">
    <property type="entry name" value="Rhodopsin_dom_fungi"/>
</dbReference>
<evidence type="ECO:0000259" key="8">
    <source>
        <dbReference type="Pfam" id="PF20684"/>
    </source>
</evidence>
<comment type="similarity">
    <text evidence="5">Belongs to the SAT4 family.</text>
</comment>
<evidence type="ECO:0000256" key="2">
    <source>
        <dbReference type="ARBA" id="ARBA00022692"/>
    </source>
</evidence>
<reference evidence="9" key="2">
    <citation type="submission" date="2023-05" db="EMBL/GenBank/DDBJ databases">
        <authorList>
            <consortium name="Lawrence Berkeley National Laboratory"/>
            <person name="Steindorff A."/>
            <person name="Hensen N."/>
            <person name="Bonometti L."/>
            <person name="Westerberg I."/>
            <person name="Brannstrom I.O."/>
            <person name="Guillou S."/>
            <person name="Cros-Aarteil S."/>
            <person name="Calhoun S."/>
            <person name="Haridas S."/>
            <person name="Kuo A."/>
            <person name="Mondo S."/>
            <person name="Pangilinan J."/>
            <person name="Riley R."/>
            <person name="Labutti K."/>
            <person name="Andreopoulos B."/>
            <person name="Lipzen A."/>
            <person name="Chen C."/>
            <person name="Yanf M."/>
            <person name="Daum C."/>
            <person name="Ng V."/>
            <person name="Clum A."/>
            <person name="Ohm R."/>
            <person name="Martin F."/>
            <person name="Silar P."/>
            <person name="Natvig D."/>
            <person name="Lalanne C."/>
            <person name="Gautier V."/>
            <person name="Ament-Velasquez S.L."/>
            <person name="Kruys A."/>
            <person name="Hutchinson M.I."/>
            <person name="Powell A.J."/>
            <person name="Barry K."/>
            <person name="Miller A.N."/>
            <person name="Grigoriev I.V."/>
            <person name="Debuchy R."/>
            <person name="Gladieux P."/>
            <person name="Thoren M.H."/>
            <person name="Johannesson H."/>
        </authorList>
    </citation>
    <scope>NUCLEOTIDE SEQUENCE</scope>
    <source>
        <strain evidence="9">CBS 103.79</strain>
    </source>
</reference>
<evidence type="ECO:0000313" key="9">
    <source>
        <dbReference type="EMBL" id="KAK3902982.1"/>
    </source>
</evidence>
<evidence type="ECO:0000256" key="5">
    <source>
        <dbReference type="ARBA" id="ARBA00038359"/>
    </source>
</evidence>
<feature type="compositionally biased region" description="Polar residues" evidence="6">
    <location>
        <begin position="342"/>
        <end position="354"/>
    </location>
</feature>
<evidence type="ECO:0000256" key="7">
    <source>
        <dbReference type="SAM" id="Phobius"/>
    </source>
</evidence>
<feature type="region of interest" description="Disordered" evidence="6">
    <location>
        <begin position="384"/>
        <end position="417"/>
    </location>
</feature>
<keyword evidence="4 7" id="KW-0472">Membrane</keyword>
<reference evidence="9" key="1">
    <citation type="journal article" date="2023" name="Mol. Phylogenet. Evol.">
        <title>Genome-scale phylogeny and comparative genomics of the fungal order Sordariales.</title>
        <authorList>
            <person name="Hensen N."/>
            <person name="Bonometti L."/>
            <person name="Westerberg I."/>
            <person name="Brannstrom I.O."/>
            <person name="Guillou S."/>
            <person name="Cros-Aarteil S."/>
            <person name="Calhoun S."/>
            <person name="Haridas S."/>
            <person name="Kuo A."/>
            <person name="Mondo S."/>
            <person name="Pangilinan J."/>
            <person name="Riley R."/>
            <person name="LaButti K."/>
            <person name="Andreopoulos B."/>
            <person name="Lipzen A."/>
            <person name="Chen C."/>
            <person name="Yan M."/>
            <person name="Daum C."/>
            <person name="Ng V."/>
            <person name="Clum A."/>
            <person name="Steindorff A."/>
            <person name="Ohm R.A."/>
            <person name="Martin F."/>
            <person name="Silar P."/>
            <person name="Natvig D.O."/>
            <person name="Lalanne C."/>
            <person name="Gautier V."/>
            <person name="Ament-Velasquez S.L."/>
            <person name="Kruys A."/>
            <person name="Hutchinson M.I."/>
            <person name="Powell A.J."/>
            <person name="Barry K."/>
            <person name="Miller A.N."/>
            <person name="Grigoriev I.V."/>
            <person name="Debuchy R."/>
            <person name="Gladieux P."/>
            <person name="Hiltunen Thoren M."/>
            <person name="Johannesson H."/>
        </authorList>
    </citation>
    <scope>NUCLEOTIDE SEQUENCE</scope>
    <source>
        <strain evidence="9">CBS 103.79</strain>
    </source>
</reference>
<feature type="transmembrane region" description="Helical" evidence="7">
    <location>
        <begin position="125"/>
        <end position="147"/>
    </location>
</feature>
<keyword evidence="2 7" id="KW-0812">Transmembrane</keyword>
<evidence type="ECO:0000313" key="10">
    <source>
        <dbReference type="Proteomes" id="UP001303889"/>
    </source>
</evidence>
<feature type="transmembrane region" description="Helical" evidence="7">
    <location>
        <begin position="80"/>
        <end position="105"/>
    </location>
</feature>
<dbReference type="Proteomes" id="UP001303889">
    <property type="component" value="Unassembled WGS sequence"/>
</dbReference>
<name>A0AAN6MN34_9PEZI</name>
<comment type="caution">
    <text evidence="9">The sequence shown here is derived from an EMBL/GenBank/DDBJ whole genome shotgun (WGS) entry which is preliminary data.</text>
</comment>